<name>A0A6G1I2U7_9PEZI</name>
<keyword evidence="1" id="KW-0963">Cytoplasm</keyword>
<evidence type="ECO:0000313" key="4">
    <source>
        <dbReference type="Proteomes" id="UP000799640"/>
    </source>
</evidence>
<accession>A0A6G1I2U7</accession>
<dbReference type="PANTHER" id="PTHR10758">
    <property type="entry name" value="26S PROTEASOME NON-ATPASE REGULATORY SUBUNIT 3/COP9 SIGNALOSOME COMPLEX SUBUNIT 3"/>
    <property type="match status" value="1"/>
</dbReference>
<dbReference type="EMBL" id="ML996691">
    <property type="protein sequence ID" value="KAF2402305.1"/>
    <property type="molecule type" value="Genomic_DNA"/>
</dbReference>
<evidence type="ECO:0000313" key="3">
    <source>
        <dbReference type="EMBL" id="KAF2402305.1"/>
    </source>
</evidence>
<sequence>MADLASLLLEFPPQDVEQLTPEEYEARITAFVASLREYGPQRAAAVDAEQDLLKILDPSINSIAYLFVLSCRASRRTLKARLFDSTFWDRAAEFLRTFDPVQVRYAGTDLRNLLEVVASLAMQSQSPAAAVLPLRDAIFRLDPSSGTFTSNHVLFLQLCISSRCFNESLPILESVIHSFPTATPLQIDGPYPCSDHHDSSGYITLQSGLTAPITVSDVQDYYSMGALIYIGLHQWYEAAMFLEHVLATPSQGAVSGLMVEAYQRWVLISCIYYGEAKELSTKLYQPNLIRTLKACSKAYDHLAEVVQSRNASRLQAEILAGLQKWHEDGNLGLVQELKTSLPLFAVINLRCTYAALPITAVATLLNLTPDAATEFVEDVIEAGHINAVLEFPDAASSGPVLRFFHDTCGGPLVTTEDQLVAQLTQQTSRTVQIAKHVRAANHRIMLRNDYIDSQRRRAKQKQEEVPTAEVEMGWDPTAVPDEDIMVDS</sequence>
<gene>
    <name evidence="3" type="ORF">EJ06DRAFT_507035</name>
</gene>
<dbReference type="GO" id="GO:0006511">
    <property type="term" value="P:ubiquitin-dependent protein catabolic process"/>
    <property type="evidence" value="ECO:0007669"/>
    <property type="project" value="TreeGrafter"/>
</dbReference>
<protein>
    <recommendedName>
        <fullName evidence="2">COP9 signalosome complex subunit 3 N-terminal helical repeats domain-containing protein</fullName>
    </recommendedName>
</protein>
<feature type="domain" description="COP9 signalosome complex subunit 3 N-terminal helical repeats" evidence="2">
    <location>
        <begin position="50"/>
        <end position="280"/>
    </location>
</feature>
<dbReference type="OrthoDB" id="29061at2759"/>
<dbReference type="Proteomes" id="UP000799640">
    <property type="component" value="Unassembled WGS sequence"/>
</dbReference>
<dbReference type="GO" id="GO:0008180">
    <property type="term" value="C:COP9 signalosome"/>
    <property type="evidence" value="ECO:0007669"/>
    <property type="project" value="TreeGrafter"/>
</dbReference>
<dbReference type="AlphaFoldDB" id="A0A6G1I2U7"/>
<keyword evidence="4" id="KW-1185">Reference proteome</keyword>
<dbReference type="Pfam" id="PF22788">
    <property type="entry name" value="COP9_hel_rpt"/>
    <property type="match status" value="1"/>
</dbReference>
<dbReference type="InterPro" id="IPR055089">
    <property type="entry name" value="COP9_N"/>
</dbReference>
<dbReference type="PANTHER" id="PTHR10758:SF1">
    <property type="entry name" value="COP9 SIGNALOSOME COMPLEX SUBUNIT 3"/>
    <property type="match status" value="1"/>
</dbReference>
<proteinExistence type="predicted"/>
<evidence type="ECO:0000259" key="2">
    <source>
        <dbReference type="Pfam" id="PF22788"/>
    </source>
</evidence>
<evidence type="ECO:0000256" key="1">
    <source>
        <dbReference type="ARBA" id="ARBA00022490"/>
    </source>
</evidence>
<reference evidence="3" key="1">
    <citation type="journal article" date="2020" name="Stud. Mycol.">
        <title>101 Dothideomycetes genomes: a test case for predicting lifestyles and emergence of pathogens.</title>
        <authorList>
            <person name="Haridas S."/>
            <person name="Albert R."/>
            <person name="Binder M."/>
            <person name="Bloem J."/>
            <person name="Labutti K."/>
            <person name="Salamov A."/>
            <person name="Andreopoulos B."/>
            <person name="Baker S."/>
            <person name="Barry K."/>
            <person name="Bills G."/>
            <person name="Bluhm B."/>
            <person name="Cannon C."/>
            <person name="Castanera R."/>
            <person name="Culley D."/>
            <person name="Daum C."/>
            <person name="Ezra D."/>
            <person name="Gonzalez J."/>
            <person name="Henrissat B."/>
            <person name="Kuo A."/>
            <person name="Liang C."/>
            <person name="Lipzen A."/>
            <person name="Lutzoni F."/>
            <person name="Magnuson J."/>
            <person name="Mondo S."/>
            <person name="Nolan M."/>
            <person name="Ohm R."/>
            <person name="Pangilinan J."/>
            <person name="Park H.-J."/>
            <person name="Ramirez L."/>
            <person name="Alfaro M."/>
            <person name="Sun H."/>
            <person name="Tritt A."/>
            <person name="Yoshinaga Y."/>
            <person name="Zwiers L.-H."/>
            <person name="Turgeon B."/>
            <person name="Goodwin S."/>
            <person name="Spatafora J."/>
            <person name="Crous P."/>
            <person name="Grigoriev I."/>
        </authorList>
    </citation>
    <scope>NUCLEOTIDE SEQUENCE</scope>
    <source>
        <strain evidence="3">CBS 262.69</strain>
    </source>
</reference>
<organism evidence="3 4">
    <name type="scientific">Trichodelitschia bisporula</name>
    <dbReference type="NCBI Taxonomy" id="703511"/>
    <lineage>
        <taxon>Eukaryota</taxon>
        <taxon>Fungi</taxon>
        <taxon>Dikarya</taxon>
        <taxon>Ascomycota</taxon>
        <taxon>Pezizomycotina</taxon>
        <taxon>Dothideomycetes</taxon>
        <taxon>Dothideomycetes incertae sedis</taxon>
        <taxon>Phaeotrichales</taxon>
        <taxon>Phaeotrichaceae</taxon>
        <taxon>Trichodelitschia</taxon>
    </lineage>
</organism>
<dbReference type="InterPro" id="IPR050756">
    <property type="entry name" value="CSN3"/>
</dbReference>